<dbReference type="Proteomes" id="UP000245754">
    <property type="component" value="Unassembled WGS sequence"/>
</dbReference>
<feature type="compositionally biased region" description="Polar residues" evidence="1">
    <location>
        <begin position="1"/>
        <end position="12"/>
    </location>
</feature>
<feature type="region of interest" description="Disordered" evidence="1">
    <location>
        <begin position="1"/>
        <end position="53"/>
    </location>
</feature>
<evidence type="ECO:0000313" key="2">
    <source>
        <dbReference type="EMBL" id="PWK34200.1"/>
    </source>
</evidence>
<organism evidence="2 3">
    <name type="scientific">Cupriavidus plantarum</name>
    <dbReference type="NCBI Taxonomy" id="942865"/>
    <lineage>
        <taxon>Bacteria</taxon>
        <taxon>Pseudomonadati</taxon>
        <taxon>Pseudomonadota</taxon>
        <taxon>Betaproteobacteria</taxon>
        <taxon>Burkholderiales</taxon>
        <taxon>Burkholderiaceae</taxon>
        <taxon>Cupriavidus</taxon>
    </lineage>
</organism>
<reference evidence="2 3" key="1">
    <citation type="submission" date="2018-05" db="EMBL/GenBank/DDBJ databases">
        <title>Genomic Encyclopedia of Type Strains, Phase IV (KMG-V): Genome sequencing to study the core and pangenomes of soil and plant-associated prokaryotes.</title>
        <authorList>
            <person name="Whitman W."/>
        </authorList>
    </citation>
    <scope>NUCLEOTIDE SEQUENCE [LARGE SCALE GENOMIC DNA]</scope>
    <source>
        <strain evidence="2 3">SLV-132</strain>
    </source>
</reference>
<sequence length="1076" mass="115197">MGRNSVDSTTHVPMQDLNRPGPSSGTAPAIGTHERPRTSRTPANGALAVLQPRPGPATALGVYSRTSVRPTEAHAWVDPTGRQHDDTASAPPLTVGHRHKTLATIPAGLTENHPAAHADGPGTVFDVTPFFPDAPVTAKPGRRASRRAANVPTPTPSAMSNAEARGRLQRELQTHLHGHAGAIAGMALAAACEGDANRARQAFTVLRSGSAASTDERAQADAFATACRLSATGVGLDILQSLRASQPSSSKAPALSEEHAAIQMQADMTAHQAAERLLAVWPHNVSRPNSLDELAHVCNALTGRLYTDDLHGDLRDDFQRRAEMEETSSLVDNTDEIRLVRELVNSGLADEPLAMKALLAGVMLRKNPGMALQGAHAELALPYLAARNQIYDEHTLQEIGDRLFKMLEYADRAAAGPTAQARDAITGKGKNPLAALSGGTGGQLLREPEPDFDGVAAAVGRVTDALAASMAGHPAGTDTSLADFRKTVRVAILDQWVKQIGESHWRDRTKVSLKADSPVMARVGEILHLDADSVAAMRRRATAELGANIVMTPELLRNWAAEALPEGSEEEARLMEAGLAHVEHMQNRGDIFPAHASADDYLMAVRRSIALSRMTYGVRSNERRDLGVNFAMNWVANRSKTPVILAGPAFRATRRVGADVYAGSTALAGALEMTTQRGFTGAFGGSAVFSWSPAKWFGVSASATLLGVTGERASIEGAAIRTRFQPPDLESWRTTLLEAFDSMYGVRVPAEPGGAPEIRRPADARALLDNLASTHAKAPDLSLGRVSGSSVNIGSALTVSAAGRFKSPKTSNTTRGGPGLSVTQTVNWLTRRTVNDDNGALQTRVVNQTSNTNTNASVNLSLSFPGGSKRGSAAFTPVNLLSASAITFPMSRGGTLRFSMDNGKVASTTAYDTEFARPDDFKRYADSRRGEWLRWTRTEADDAGKEALTPEERLDAYLQRAMDNAATGQLVLAERIVMQPDARARIDELLAAFAYADALPPDQRDTRRAELRGELDTLVGNEESWGPRFLYVNEINGERTEAGVNYLLNAAVAQEVTTAHQLSAYRAELTLRERPE</sequence>
<feature type="region of interest" description="Disordered" evidence="1">
    <location>
        <begin position="136"/>
        <end position="161"/>
    </location>
</feature>
<dbReference type="AlphaFoldDB" id="A0A316EQT9"/>
<gene>
    <name evidence="2" type="ORF">C7419_103519</name>
</gene>
<evidence type="ECO:0000256" key="1">
    <source>
        <dbReference type="SAM" id="MobiDB-lite"/>
    </source>
</evidence>
<protein>
    <submittedName>
        <fullName evidence="2">Uncharacterized protein</fullName>
    </submittedName>
</protein>
<keyword evidence="3" id="KW-1185">Reference proteome</keyword>
<dbReference type="EMBL" id="QGGT01000003">
    <property type="protein sequence ID" value="PWK34200.1"/>
    <property type="molecule type" value="Genomic_DNA"/>
</dbReference>
<evidence type="ECO:0000313" key="3">
    <source>
        <dbReference type="Proteomes" id="UP000245754"/>
    </source>
</evidence>
<accession>A0A316EQT9</accession>
<comment type="caution">
    <text evidence="2">The sequence shown here is derived from an EMBL/GenBank/DDBJ whole genome shotgun (WGS) entry which is preliminary data.</text>
</comment>
<name>A0A316EQT9_9BURK</name>
<proteinExistence type="predicted"/>
<dbReference type="RefSeq" id="WP_146208462.1">
    <property type="nucleotide sequence ID" value="NZ_QGGT01000003.1"/>
</dbReference>